<evidence type="ECO:0000256" key="1">
    <source>
        <dbReference type="SAM" id="MobiDB-lite"/>
    </source>
</evidence>
<sequence>MLASEYPPCPQILNIFTDASFPGSNTSRRGPPSTRSKPAGVAPWPVLKPQDWHYRDYQLIACRNCDEAELVAIVAGLENAILPSRFLPELERVSIFPDSQAAIHKLISAENFLGDPLVRRAVDASAALDGIAIRTLVRWCPGHAGIGGNERADLISKEVRNYALKNTSSGATEGDDEVRGLG</sequence>
<dbReference type="OrthoDB" id="3548481at2759"/>
<dbReference type="Gene3D" id="3.30.420.10">
    <property type="entry name" value="Ribonuclease H-like superfamily/Ribonuclease H"/>
    <property type="match status" value="1"/>
</dbReference>
<dbReference type="SUPFAM" id="SSF53098">
    <property type="entry name" value="Ribonuclease H-like"/>
    <property type="match status" value="1"/>
</dbReference>
<proteinExistence type="predicted"/>
<gene>
    <name evidence="3" type="ORF">CCHL11_09658</name>
</gene>
<accession>A0A1Q8RFJ2</accession>
<name>A0A1Q8RFJ2_9PEZI</name>
<comment type="caution">
    <text evidence="3">The sequence shown here is derived from an EMBL/GenBank/DDBJ whole genome shotgun (WGS) entry which is preliminary data.</text>
</comment>
<dbReference type="InterPro" id="IPR012337">
    <property type="entry name" value="RNaseH-like_sf"/>
</dbReference>
<feature type="domain" description="RNase H type-1" evidence="2">
    <location>
        <begin position="9"/>
        <end position="161"/>
    </location>
</feature>
<dbReference type="PROSITE" id="PS50879">
    <property type="entry name" value="RNASE_H_1"/>
    <property type="match status" value="1"/>
</dbReference>
<feature type="compositionally biased region" description="Polar residues" evidence="1">
    <location>
        <begin position="22"/>
        <end position="36"/>
    </location>
</feature>
<evidence type="ECO:0000259" key="2">
    <source>
        <dbReference type="PROSITE" id="PS50879"/>
    </source>
</evidence>
<dbReference type="InterPro" id="IPR036397">
    <property type="entry name" value="RNaseH_sf"/>
</dbReference>
<evidence type="ECO:0000313" key="3">
    <source>
        <dbReference type="EMBL" id="OLN83074.1"/>
    </source>
</evidence>
<dbReference type="GO" id="GO:0003676">
    <property type="term" value="F:nucleic acid binding"/>
    <property type="evidence" value="ECO:0007669"/>
    <property type="project" value="InterPro"/>
</dbReference>
<keyword evidence="4" id="KW-1185">Reference proteome</keyword>
<organism evidence="3 4">
    <name type="scientific">Colletotrichum chlorophyti</name>
    <dbReference type="NCBI Taxonomy" id="708187"/>
    <lineage>
        <taxon>Eukaryota</taxon>
        <taxon>Fungi</taxon>
        <taxon>Dikarya</taxon>
        <taxon>Ascomycota</taxon>
        <taxon>Pezizomycotina</taxon>
        <taxon>Sordariomycetes</taxon>
        <taxon>Hypocreomycetidae</taxon>
        <taxon>Glomerellales</taxon>
        <taxon>Glomerellaceae</taxon>
        <taxon>Colletotrichum</taxon>
    </lineage>
</organism>
<dbReference type="EMBL" id="MPGH01000208">
    <property type="protein sequence ID" value="OLN83074.1"/>
    <property type="molecule type" value="Genomic_DNA"/>
</dbReference>
<reference evidence="3 4" key="1">
    <citation type="submission" date="2016-11" db="EMBL/GenBank/DDBJ databases">
        <title>Draft Genome Assembly of Colletotrichum chlorophyti a pathogen of herbaceous plants.</title>
        <authorList>
            <person name="Gan P."/>
            <person name="Narusaka M."/>
            <person name="Tsushima A."/>
            <person name="Narusaka Y."/>
            <person name="Takano Y."/>
            <person name="Shirasu K."/>
        </authorList>
    </citation>
    <scope>NUCLEOTIDE SEQUENCE [LARGE SCALE GENOMIC DNA]</scope>
    <source>
        <strain evidence="3 4">NTL11</strain>
    </source>
</reference>
<protein>
    <recommendedName>
        <fullName evidence="2">RNase H type-1 domain-containing protein</fullName>
    </recommendedName>
</protein>
<dbReference type="InterPro" id="IPR002156">
    <property type="entry name" value="RNaseH_domain"/>
</dbReference>
<dbReference type="CDD" id="cd09276">
    <property type="entry name" value="Rnase_HI_RT_non_LTR"/>
    <property type="match status" value="1"/>
</dbReference>
<dbReference type="AlphaFoldDB" id="A0A1Q8RFJ2"/>
<dbReference type="Proteomes" id="UP000186583">
    <property type="component" value="Unassembled WGS sequence"/>
</dbReference>
<dbReference type="GO" id="GO:0004523">
    <property type="term" value="F:RNA-DNA hybrid ribonuclease activity"/>
    <property type="evidence" value="ECO:0007669"/>
    <property type="project" value="InterPro"/>
</dbReference>
<feature type="region of interest" description="Disordered" evidence="1">
    <location>
        <begin position="17"/>
        <end position="42"/>
    </location>
</feature>
<evidence type="ECO:0000313" key="4">
    <source>
        <dbReference type="Proteomes" id="UP000186583"/>
    </source>
</evidence>